<keyword evidence="6" id="KW-0732">Signal</keyword>
<dbReference type="Pfam" id="PF22705">
    <property type="entry name" value="C2-set_3"/>
    <property type="match status" value="1"/>
</dbReference>
<comment type="caution">
    <text evidence="8">The sequence shown here is derived from an EMBL/GenBank/DDBJ whole genome shotgun (WGS) entry which is preliminary data.</text>
</comment>
<evidence type="ECO:0000313" key="8">
    <source>
        <dbReference type="EMBL" id="KAK1902120.1"/>
    </source>
</evidence>
<gene>
    <name evidence="8" type="ORF">KUDE01_005084</name>
</gene>
<dbReference type="InterPro" id="IPR036179">
    <property type="entry name" value="Ig-like_dom_sf"/>
</dbReference>
<feature type="transmembrane region" description="Helical" evidence="5">
    <location>
        <begin position="347"/>
        <end position="372"/>
    </location>
</feature>
<feature type="region of interest" description="Disordered" evidence="4">
    <location>
        <begin position="383"/>
        <end position="402"/>
    </location>
</feature>
<dbReference type="PANTHER" id="PTHR24100">
    <property type="entry name" value="BUTYROPHILIN"/>
    <property type="match status" value="1"/>
</dbReference>
<keyword evidence="5" id="KW-1133">Transmembrane helix</keyword>
<dbReference type="GO" id="GO:0050852">
    <property type="term" value="P:T cell receptor signaling pathway"/>
    <property type="evidence" value="ECO:0007669"/>
    <property type="project" value="TreeGrafter"/>
</dbReference>
<organism evidence="8 9">
    <name type="scientific">Dissostichus eleginoides</name>
    <name type="common">Patagonian toothfish</name>
    <name type="synonym">Dissostichus amissus</name>
    <dbReference type="NCBI Taxonomy" id="100907"/>
    <lineage>
        <taxon>Eukaryota</taxon>
        <taxon>Metazoa</taxon>
        <taxon>Chordata</taxon>
        <taxon>Craniata</taxon>
        <taxon>Vertebrata</taxon>
        <taxon>Euteleostomi</taxon>
        <taxon>Actinopterygii</taxon>
        <taxon>Neopterygii</taxon>
        <taxon>Teleostei</taxon>
        <taxon>Neoteleostei</taxon>
        <taxon>Acanthomorphata</taxon>
        <taxon>Eupercaria</taxon>
        <taxon>Perciformes</taxon>
        <taxon>Notothenioidei</taxon>
        <taxon>Nototheniidae</taxon>
        <taxon>Dissostichus</taxon>
    </lineage>
</organism>
<dbReference type="Pfam" id="PF07686">
    <property type="entry name" value="V-set"/>
    <property type="match status" value="1"/>
</dbReference>
<keyword evidence="5" id="KW-0812">Transmembrane</keyword>
<protein>
    <submittedName>
        <fullName evidence="8">CD276 antigen like</fullName>
    </submittedName>
</protein>
<dbReference type="EMBL" id="JASDAP010000006">
    <property type="protein sequence ID" value="KAK1902120.1"/>
    <property type="molecule type" value="Genomic_DNA"/>
</dbReference>
<proteinExistence type="predicted"/>
<dbReference type="PROSITE" id="PS50835">
    <property type="entry name" value="IG_LIKE"/>
    <property type="match status" value="1"/>
</dbReference>
<dbReference type="GO" id="GO:0009897">
    <property type="term" value="C:external side of plasma membrane"/>
    <property type="evidence" value="ECO:0007669"/>
    <property type="project" value="TreeGrafter"/>
</dbReference>
<dbReference type="InterPro" id="IPR007110">
    <property type="entry name" value="Ig-like_dom"/>
</dbReference>
<dbReference type="Gene3D" id="2.60.40.10">
    <property type="entry name" value="Immunoglobulins"/>
    <property type="match status" value="2"/>
</dbReference>
<evidence type="ECO:0000256" key="6">
    <source>
        <dbReference type="SAM" id="SignalP"/>
    </source>
</evidence>
<dbReference type="AlphaFoldDB" id="A0AAD9FKK3"/>
<keyword evidence="3" id="KW-0393">Immunoglobulin domain</keyword>
<feature type="signal peptide" evidence="6">
    <location>
        <begin position="1"/>
        <end position="20"/>
    </location>
</feature>
<keyword evidence="2 5" id="KW-0472">Membrane</keyword>
<evidence type="ECO:0000256" key="1">
    <source>
        <dbReference type="ARBA" id="ARBA00004370"/>
    </source>
</evidence>
<evidence type="ECO:0000256" key="4">
    <source>
        <dbReference type="SAM" id="MobiDB-lite"/>
    </source>
</evidence>
<dbReference type="GO" id="GO:0001817">
    <property type="term" value="P:regulation of cytokine production"/>
    <property type="evidence" value="ECO:0007669"/>
    <property type="project" value="TreeGrafter"/>
</dbReference>
<sequence length="402" mass="44089">MLDLFYFLGVLLPLSGITLGQKHDAVRVVVTEGSAAVLPASLKPHKNIERDVFDWKKVGQGDETQHEVFLYDASPQYINGRSGQSPQFKGRVSHFPGELKHGTASILIRNSKVSDSGNYTCYFPRLQPPLMFYVELVVDPVYRDRSEEIPGEHVGTKRCVLQITFPAGRSGVKSAVLFQNLCSSGRTVLENILNAEEAQVSETGGKYNVALQTTVTKTGHYHCVVTQETINHVSAAQTFTHVSGASPEPYIRTLNATEDWTLLQCEVRGAFPEPLLQWKDSSRNILNAEEAQVSETGGKYNVALQTTVTKTGHYHCVVTQETINHVSAAQTFTHVSDKVCEDSSTKVAIAVNVSLVVGVLTVIAVLAVLVYLKRMEIRHNKGSRLQENGSVPSGQQLMPGNV</sequence>
<evidence type="ECO:0000256" key="2">
    <source>
        <dbReference type="ARBA" id="ARBA00023136"/>
    </source>
</evidence>
<name>A0AAD9FKK3_DISEL</name>
<dbReference type="Proteomes" id="UP001228049">
    <property type="component" value="Unassembled WGS sequence"/>
</dbReference>
<evidence type="ECO:0000313" key="9">
    <source>
        <dbReference type="Proteomes" id="UP001228049"/>
    </source>
</evidence>
<accession>A0AAD9FKK3</accession>
<evidence type="ECO:0000259" key="7">
    <source>
        <dbReference type="PROSITE" id="PS50835"/>
    </source>
</evidence>
<dbReference type="GO" id="GO:0005102">
    <property type="term" value="F:signaling receptor binding"/>
    <property type="evidence" value="ECO:0007669"/>
    <property type="project" value="TreeGrafter"/>
</dbReference>
<dbReference type="InterPro" id="IPR013106">
    <property type="entry name" value="Ig_V-set"/>
</dbReference>
<dbReference type="SUPFAM" id="SSF48726">
    <property type="entry name" value="Immunoglobulin"/>
    <property type="match status" value="2"/>
</dbReference>
<dbReference type="InterPro" id="IPR013783">
    <property type="entry name" value="Ig-like_fold"/>
</dbReference>
<dbReference type="InterPro" id="IPR050504">
    <property type="entry name" value="IgSF_BTN/MOG"/>
</dbReference>
<dbReference type="InterPro" id="IPR053896">
    <property type="entry name" value="BTN3A2-like_Ig-C"/>
</dbReference>
<evidence type="ECO:0000256" key="3">
    <source>
        <dbReference type="ARBA" id="ARBA00023319"/>
    </source>
</evidence>
<keyword evidence="9" id="KW-1185">Reference proteome</keyword>
<evidence type="ECO:0000256" key="5">
    <source>
        <dbReference type="SAM" id="Phobius"/>
    </source>
</evidence>
<feature type="domain" description="Ig-like" evidence="7">
    <location>
        <begin position="247"/>
        <end position="333"/>
    </location>
</feature>
<comment type="subcellular location">
    <subcellularLocation>
        <location evidence="1">Membrane</location>
    </subcellularLocation>
</comment>
<feature type="chain" id="PRO_5042171779" evidence="6">
    <location>
        <begin position="21"/>
        <end position="402"/>
    </location>
</feature>
<reference evidence="8" key="1">
    <citation type="submission" date="2023-04" db="EMBL/GenBank/DDBJ databases">
        <title>Chromosome-level genome of Chaenocephalus aceratus.</title>
        <authorList>
            <person name="Park H."/>
        </authorList>
    </citation>
    <scope>NUCLEOTIDE SEQUENCE</scope>
    <source>
        <strain evidence="8">DE</strain>
        <tissue evidence="8">Muscle</tissue>
    </source>
</reference>